<proteinExistence type="predicted"/>
<comment type="caution">
    <text evidence="1">The sequence shown here is derived from an EMBL/GenBank/DDBJ whole genome shotgun (WGS) entry which is preliminary data.</text>
</comment>
<sequence>MKGPRVAIAHKKPDAEILRKRKAENKTTKERASKKKDSGAPKRPASAFFIFMEDFRKSFKENHPDNKSVSVVGKAGGQKWKSMSDADKAPYVEKAKNRKADYVRAFEAHEEKLVMIFLRNGGGADEKPEDSGKSTSEVHDEAEQESSS</sequence>
<evidence type="ECO:0000313" key="1">
    <source>
        <dbReference type="EMBL" id="KAJ0111736.1"/>
    </source>
</evidence>
<reference evidence="2" key="1">
    <citation type="journal article" date="2023" name="G3 (Bethesda)">
        <title>Genome assembly and association tests identify interacting loci associated with vigor, precocity, and sex in interspecific pistachio rootstocks.</title>
        <authorList>
            <person name="Palmer W."/>
            <person name="Jacygrad E."/>
            <person name="Sagayaradj S."/>
            <person name="Cavanaugh K."/>
            <person name="Han R."/>
            <person name="Bertier L."/>
            <person name="Beede B."/>
            <person name="Kafkas S."/>
            <person name="Golino D."/>
            <person name="Preece J."/>
            <person name="Michelmore R."/>
        </authorList>
    </citation>
    <scope>NUCLEOTIDE SEQUENCE [LARGE SCALE GENOMIC DNA]</scope>
</reference>
<dbReference type="EMBL" id="CM047897">
    <property type="protein sequence ID" value="KAJ0111736.1"/>
    <property type="molecule type" value="Genomic_DNA"/>
</dbReference>
<name>A0ACC1C807_9ROSI</name>
<accession>A0ACC1C807</accession>
<gene>
    <name evidence="1" type="ORF">Patl1_02025</name>
</gene>
<organism evidence="1 2">
    <name type="scientific">Pistacia atlantica</name>
    <dbReference type="NCBI Taxonomy" id="434234"/>
    <lineage>
        <taxon>Eukaryota</taxon>
        <taxon>Viridiplantae</taxon>
        <taxon>Streptophyta</taxon>
        <taxon>Embryophyta</taxon>
        <taxon>Tracheophyta</taxon>
        <taxon>Spermatophyta</taxon>
        <taxon>Magnoliopsida</taxon>
        <taxon>eudicotyledons</taxon>
        <taxon>Gunneridae</taxon>
        <taxon>Pentapetalae</taxon>
        <taxon>rosids</taxon>
        <taxon>malvids</taxon>
        <taxon>Sapindales</taxon>
        <taxon>Anacardiaceae</taxon>
        <taxon>Pistacia</taxon>
    </lineage>
</organism>
<keyword evidence="2" id="KW-1185">Reference proteome</keyword>
<protein>
    <submittedName>
        <fullName evidence="1">Uncharacterized protein</fullName>
    </submittedName>
</protein>
<dbReference type="Proteomes" id="UP001164250">
    <property type="component" value="Chromosome 1"/>
</dbReference>
<evidence type="ECO:0000313" key="2">
    <source>
        <dbReference type="Proteomes" id="UP001164250"/>
    </source>
</evidence>